<proteinExistence type="predicted"/>
<evidence type="ECO:0000313" key="1">
    <source>
        <dbReference type="EMBL" id="CAI9695032.1"/>
    </source>
</evidence>
<organism evidence="1 2">
    <name type="scientific">Rangifer tarandus platyrhynchus</name>
    <name type="common">Svalbard reindeer</name>
    <dbReference type="NCBI Taxonomy" id="3082113"/>
    <lineage>
        <taxon>Eukaryota</taxon>
        <taxon>Metazoa</taxon>
        <taxon>Chordata</taxon>
        <taxon>Craniata</taxon>
        <taxon>Vertebrata</taxon>
        <taxon>Euteleostomi</taxon>
        <taxon>Mammalia</taxon>
        <taxon>Eutheria</taxon>
        <taxon>Laurasiatheria</taxon>
        <taxon>Artiodactyla</taxon>
        <taxon>Ruminantia</taxon>
        <taxon>Pecora</taxon>
        <taxon>Cervidae</taxon>
        <taxon>Odocoileinae</taxon>
        <taxon>Rangifer</taxon>
    </lineage>
</organism>
<reference evidence="1" key="1">
    <citation type="submission" date="2023-05" db="EMBL/GenBank/DDBJ databases">
        <authorList>
            <consortium name="ELIXIR-Norway"/>
        </authorList>
    </citation>
    <scope>NUCLEOTIDE SEQUENCE</scope>
</reference>
<name>A0ACB0E3E9_RANTA</name>
<evidence type="ECO:0000313" key="2">
    <source>
        <dbReference type="Proteomes" id="UP001162501"/>
    </source>
</evidence>
<dbReference type="EMBL" id="OX596098">
    <property type="protein sequence ID" value="CAI9695032.1"/>
    <property type="molecule type" value="Genomic_DNA"/>
</dbReference>
<dbReference type="Proteomes" id="UP001162501">
    <property type="component" value="Chromosome 14"/>
</dbReference>
<gene>
    <name evidence="1" type="ORF">MRATA1EN3_LOCUS6245</name>
</gene>
<accession>A0ACB0E3E9</accession>
<sequence>MWGLLGISVLLTRTFCRKTAHANGYFWCLARKAGIRLQTNSRLASYPEDPRFPGGHAADGGGWDQEPLAFSARASTPCVFSPKRGVLHTLCPTSRPGSGPWKLWHPDF</sequence>
<protein>
    <submittedName>
        <fullName evidence="1">Uncharacterized protein</fullName>
    </submittedName>
</protein>